<dbReference type="GO" id="GO:0004040">
    <property type="term" value="F:amidase activity"/>
    <property type="evidence" value="ECO:0007669"/>
    <property type="project" value="InterPro"/>
</dbReference>
<organism evidence="3 4">
    <name type="scientific">Breznakiella homolactica</name>
    <dbReference type="NCBI Taxonomy" id="2798577"/>
    <lineage>
        <taxon>Bacteria</taxon>
        <taxon>Pseudomonadati</taxon>
        <taxon>Spirochaetota</taxon>
        <taxon>Spirochaetia</taxon>
        <taxon>Spirochaetales</taxon>
        <taxon>Breznakiellaceae</taxon>
        <taxon>Breznakiella</taxon>
    </lineage>
</organism>
<evidence type="ECO:0000313" key="3">
    <source>
        <dbReference type="EMBL" id="QQO09041.1"/>
    </source>
</evidence>
<protein>
    <submittedName>
        <fullName evidence="3">Glucosaminidase domain-containing protein</fullName>
    </submittedName>
</protein>
<evidence type="ECO:0000313" key="4">
    <source>
        <dbReference type="Proteomes" id="UP000595917"/>
    </source>
</evidence>
<feature type="chain" id="PRO_5031494464" evidence="1">
    <location>
        <begin position="30"/>
        <end position="203"/>
    </location>
</feature>
<keyword evidence="1" id="KW-0732">Signal</keyword>
<dbReference type="KEGG" id="bhc:JFL75_19250"/>
<feature type="signal peptide" evidence="1">
    <location>
        <begin position="1"/>
        <end position="29"/>
    </location>
</feature>
<dbReference type="InterPro" id="IPR002901">
    <property type="entry name" value="MGlyc_endo_b_GlcNAc-like_dom"/>
</dbReference>
<accession>A0A7T7XMJ7</accession>
<dbReference type="Pfam" id="PF01832">
    <property type="entry name" value="Glucosaminidase"/>
    <property type="match status" value="1"/>
</dbReference>
<gene>
    <name evidence="3" type="ORF">JFL75_19250</name>
</gene>
<keyword evidence="4" id="KW-1185">Reference proteome</keyword>
<proteinExistence type="predicted"/>
<dbReference type="AlphaFoldDB" id="A0A7T7XMJ7"/>
<reference evidence="3" key="1">
    <citation type="submission" date="2021-01" db="EMBL/GenBank/DDBJ databases">
        <title>Description of Breznakiella homolactica.</title>
        <authorList>
            <person name="Song Y."/>
            <person name="Brune A."/>
        </authorList>
    </citation>
    <scope>NUCLEOTIDE SEQUENCE</scope>
    <source>
        <strain evidence="3">RmG30</strain>
    </source>
</reference>
<dbReference type="Gene3D" id="1.10.530.10">
    <property type="match status" value="1"/>
</dbReference>
<sequence length="203" mass="22322">MNHRFSVVFVFLCTAVLLASCAGSPGAQAPERPEKPPIPEKILGRGLVQPEDLAGFLLETNPGADPAFVRSLARYYEEESAAEGVSHDVAFSQMCLETGFLRFGGLVTPDMNNFCGLGSIGPGQPGERFPTPRIGVRAHIQHLKAYATDQPLNQELVDPRYRWVKYGSAPTIYDLAGRWATDKEYGRKIAAILDRLYTYAFEG</sequence>
<name>A0A7T7XMJ7_9SPIR</name>
<dbReference type="PROSITE" id="PS51257">
    <property type="entry name" value="PROKAR_LIPOPROTEIN"/>
    <property type="match status" value="1"/>
</dbReference>
<dbReference type="EMBL" id="CP067089">
    <property type="protein sequence ID" value="QQO09041.1"/>
    <property type="molecule type" value="Genomic_DNA"/>
</dbReference>
<evidence type="ECO:0000259" key="2">
    <source>
        <dbReference type="Pfam" id="PF01832"/>
    </source>
</evidence>
<feature type="domain" description="Mannosyl-glycoprotein endo-beta-N-acetylglucosamidase-like" evidence="2">
    <location>
        <begin position="74"/>
        <end position="197"/>
    </location>
</feature>
<dbReference type="RefSeq" id="WP_215626346.1">
    <property type="nucleotide sequence ID" value="NZ_CP067089.2"/>
</dbReference>
<dbReference type="Proteomes" id="UP000595917">
    <property type="component" value="Chromosome"/>
</dbReference>
<evidence type="ECO:0000256" key="1">
    <source>
        <dbReference type="SAM" id="SignalP"/>
    </source>
</evidence>